<dbReference type="PANTHER" id="PTHR47129">
    <property type="entry name" value="QUINONE OXIDOREDUCTASE 2"/>
    <property type="match status" value="1"/>
</dbReference>
<comment type="caution">
    <text evidence="2">The sequence shown here is derived from an EMBL/GenBank/DDBJ whole genome shotgun (WGS) entry which is preliminary data.</text>
</comment>
<evidence type="ECO:0000313" key="2">
    <source>
        <dbReference type="EMBL" id="KKA23868.1"/>
    </source>
</evidence>
<proteinExistence type="predicted"/>
<dbReference type="PANTHER" id="PTHR47129:SF1">
    <property type="entry name" value="NMRA-LIKE DOMAIN-CONTAINING PROTEIN"/>
    <property type="match status" value="1"/>
</dbReference>
<dbReference type="Gene3D" id="3.40.50.720">
    <property type="entry name" value="NAD(P)-binding Rossmann-like Domain"/>
    <property type="match status" value="1"/>
</dbReference>
<evidence type="ECO:0000313" key="3">
    <source>
        <dbReference type="Proteomes" id="UP000053958"/>
    </source>
</evidence>
<dbReference type="GeneID" id="25314450"/>
<dbReference type="InterPro" id="IPR036291">
    <property type="entry name" value="NAD(P)-bd_dom_sf"/>
</dbReference>
<dbReference type="AlphaFoldDB" id="A0A0F4Z1Y0"/>
<gene>
    <name evidence="2" type="ORF">T310_2099</name>
</gene>
<dbReference type="EMBL" id="LASV01000084">
    <property type="protein sequence ID" value="KKA23868.1"/>
    <property type="molecule type" value="Genomic_DNA"/>
</dbReference>
<accession>A0A0F4Z1Y0</accession>
<dbReference type="OrthoDB" id="419598at2759"/>
<dbReference type="Gene3D" id="3.90.25.10">
    <property type="entry name" value="UDP-galactose 4-epimerase, domain 1"/>
    <property type="match status" value="1"/>
</dbReference>
<evidence type="ECO:0000259" key="1">
    <source>
        <dbReference type="Pfam" id="PF05368"/>
    </source>
</evidence>
<feature type="domain" description="NmrA-like" evidence="1">
    <location>
        <begin position="6"/>
        <end position="259"/>
    </location>
</feature>
<dbReference type="InterPro" id="IPR052718">
    <property type="entry name" value="NmrA-type_oxidoreductase"/>
</dbReference>
<dbReference type="SUPFAM" id="SSF51735">
    <property type="entry name" value="NAD(P)-binding Rossmann-fold domains"/>
    <property type="match status" value="1"/>
</dbReference>
<dbReference type="Proteomes" id="UP000053958">
    <property type="component" value="Unassembled WGS sequence"/>
</dbReference>
<protein>
    <recommendedName>
        <fullName evidence="1">NmrA-like domain-containing protein</fullName>
    </recommendedName>
</protein>
<dbReference type="STRING" id="1408163.A0A0F4Z1Y0"/>
<dbReference type="RefSeq" id="XP_013330480.1">
    <property type="nucleotide sequence ID" value="XM_013475026.1"/>
</dbReference>
<reference evidence="2 3" key="1">
    <citation type="submission" date="2015-04" db="EMBL/GenBank/DDBJ databases">
        <authorList>
            <person name="Heijne W.H."/>
            <person name="Fedorova N.D."/>
            <person name="Nierman W.C."/>
            <person name="Vollebregt A.W."/>
            <person name="Zhao Z."/>
            <person name="Wu L."/>
            <person name="Kumar M."/>
            <person name="Stam H."/>
            <person name="van den Berg M.A."/>
            <person name="Pel H.J."/>
        </authorList>
    </citation>
    <scope>NUCLEOTIDE SEQUENCE [LARGE SCALE GENOMIC DNA]</scope>
    <source>
        <strain evidence="2 3">CBS 393.64</strain>
    </source>
</reference>
<dbReference type="Pfam" id="PF05368">
    <property type="entry name" value="NmrA"/>
    <property type="match status" value="1"/>
</dbReference>
<keyword evidence="3" id="KW-1185">Reference proteome</keyword>
<dbReference type="InterPro" id="IPR008030">
    <property type="entry name" value="NmrA-like"/>
</dbReference>
<organism evidence="2 3">
    <name type="scientific">Rasamsonia emersonii (strain ATCC 16479 / CBS 393.64 / IMI 116815)</name>
    <dbReference type="NCBI Taxonomy" id="1408163"/>
    <lineage>
        <taxon>Eukaryota</taxon>
        <taxon>Fungi</taxon>
        <taxon>Dikarya</taxon>
        <taxon>Ascomycota</taxon>
        <taxon>Pezizomycotina</taxon>
        <taxon>Eurotiomycetes</taxon>
        <taxon>Eurotiomycetidae</taxon>
        <taxon>Eurotiales</taxon>
        <taxon>Trichocomaceae</taxon>
        <taxon>Rasamsonia</taxon>
    </lineage>
</organism>
<name>A0A0F4Z1Y0_RASE3</name>
<sequence length="337" mass="37496">MRVLNIGVFPVSGGLGSSIVRHLMKVITPSQLTLCARYPEKLAREKDQGAIVRRADYNDRTSLDPAFEGVDVLNLISYASNEIEHRIKVHRDAIDAARRMGVLHIVYTSLAFAGDGLPTTAADVMRAHLATETYLAEIRAHDPSFTYTIIREGVYSESFPLYTGFFNPKDQPTPDDPKDTIAIPHDGLGPGIAWAKQDELGEATARLLVRYVRDPSDFPYLNQTVLLSGPRAVSLAETVEILGRVLNRKLQIRPVSVDEYLDQPKVKNFLYYGGGAGTLARSWATVFEAIRRGECSVTTSFLREIIGREPEDFETTVRKLVAVEPKEAFESDQIETQ</sequence>